<gene>
    <name evidence="3" type="ORF">QBC33DRAFT_448164</name>
</gene>
<dbReference type="InterPro" id="IPR000095">
    <property type="entry name" value="CRIB_dom"/>
</dbReference>
<name>A0AAJ0C2X4_9PEZI</name>
<reference evidence="3" key="1">
    <citation type="submission" date="2023-06" db="EMBL/GenBank/DDBJ databases">
        <title>Genome-scale phylogeny and comparative genomics of the fungal order Sordariales.</title>
        <authorList>
            <consortium name="Lawrence Berkeley National Laboratory"/>
            <person name="Hensen N."/>
            <person name="Bonometti L."/>
            <person name="Westerberg I."/>
            <person name="Brannstrom I.O."/>
            <person name="Guillou S."/>
            <person name="Cros-Aarteil S."/>
            <person name="Calhoun S."/>
            <person name="Haridas S."/>
            <person name="Kuo A."/>
            <person name="Mondo S."/>
            <person name="Pangilinan J."/>
            <person name="Riley R."/>
            <person name="Labutti K."/>
            <person name="Andreopoulos B."/>
            <person name="Lipzen A."/>
            <person name="Chen C."/>
            <person name="Yanf M."/>
            <person name="Daum C."/>
            <person name="Ng V."/>
            <person name="Clum A."/>
            <person name="Steindorff A."/>
            <person name="Ohm R."/>
            <person name="Martin F."/>
            <person name="Silar P."/>
            <person name="Natvig D."/>
            <person name="Lalanne C."/>
            <person name="Gautier V."/>
            <person name="Ament-Velasquez S.L."/>
            <person name="Kruys A."/>
            <person name="Hutchinson M.I."/>
            <person name="Powell A.J."/>
            <person name="Barry K."/>
            <person name="Miller A.N."/>
            <person name="Grigoriev I.V."/>
            <person name="Debuchy R."/>
            <person name="Gladieux P."/>
            <person name="Thoren M.H."/>
            <person name="Johannesson H."/>
        </authorList>
    </citation>
    <scope>NUCLEOTIDE SEQUENCE</scope>
    <source>
        <strain evidence="3">8032-3</strain>
    </source>
</reference>
<feature type="domain" description="CRIB" evidence="2">
    <location>
        <begin position="224"/>
        <end position="237"/>
    </location>
</feature>
<dbReference type="GeneID" id="85307646"/>
<feature type="compositionally biased region" description="Polar residues" evidence="1">
    <location>
        <begin position="38"/>
        <end position="60"/>
    </location>
</feature>
<feature type="region of interest" description="Disordered" evidence="1">
    <location>
        <begin position="732"/>
        <end position="780"/>
    </location>
</feature>
<dbReference type="EMBL" id="MU839003">
    <property type="protein sequence ID" value="KAK1769178.1"/>
    <property type="molecule type" value="Genomic_DNA"/>
</dbReference>
<protein>
    <recommendedName>
        <fullName evidence="2">CRIB domain-containing protein</fullName>
    </recommendedName>
</protein>
<feature type="compositionally biased region" description="Low complexity" evidence="1">
    <location>
        <begin position="124"/>
        <end position="137"/>
    </location>
</feature>
<sequence length="792" mass="86818">MWALPPPTVYAVNHSARVIGGPKKSKSKSKSTAKSSKPTTNPLSPSQSAPAKSQLRTNITDLFEPAVDGPPSPESIRALNKQMRRSSVLDKHQSHQTTSSGSSSLRSLASGDRPSWENALEGISLSRKSSGRSTASSMPSRDRPESVQIFGKTLFNRRGKLRRESSAQSSSGSSLYSAEVANEAALPPTSAPSREPPTPGLFGRRRATRSESTDDSAAQRKLQISGPYNFQHVTHTQRNHLPDLRRTNRHTKSQEQIRVPPPRPPRSPVETEYPPAPPVPPPRISSRMSTRNDGFDPHASPDFERPQTSGGFRHPRPFGFSSPDTTSPPATSHGYFPRSNLDSLQEDYSPRVATPPDDSNWPLPNPSSFSYEAPLPGVPEEEENTIIARRSRASLASNASSLRGSQSVPLLRQLSLSQSPETKRPSSGASETLGRFDLFAAQRALKAALLEGNGSEPMSRESWEEDIDYCYDHEAEADCDYAWERPSLDTTREDESVTPVEGDAYNGCHCGASPSMLTPGRFDVPALSPASQVSMTTAQEALTPTVQATPKASNFSLPRTDISHTHTQRYLHVREPSDASSFKESHGFNLSPSLLIPNDYQQQMLASESDEPQDHHEALFRIPSEEPTLTMDTSTLLLHSRISASTTMSNDTDPLGSDRHVSTTSASTDFTRLTMSTSSLDMDTYIPKIETVEPPPFEESDYFHVRAKSQGTMPILPEMDDAPEQPMIRRDLTHGSDPNLVRLATEGDSRPGAKRKDQLLTRRRARTTSLSTPPPPGQYALFPSVHITGPRI</sequence>
<dbReference type="AlphaFoldDB" id="A0AAJ0C2X4"/>
<comment type="caution">
    <text evidence="3">The sequence shown here is derived from an EMBL/GenBank/DDBJ whole genome shotgun (WGS) entry which is preliminary data.</text>
</comment>
<feature type="compositionally biased region" description="Basic and acidic residues" evidence="1">
    <location>
        <begin position="745"/>
        <end position="760"/>
    </location>
</feature>
<proteinExistence type="predicted"/>
<feature type="compositionally biased region" description="Pro residues" evidence="1">
    <location>
        <begin position="274"/>
        <end position="283"/>
    </location>
</feature>
<dbReference type="PROSITE" id="PS50108">
    <property type="entry name" value="CRIB"/>
    <property type="match status" value="1"/>
</dbReference>
<feature type="compositionally biased region" description="Low complexity" evidence="1">
    <location>
        <begin position="166"/>
        <end position="177"/>
    </location>
</feature>
<accession>A0AAJ0C2X4</accession>
<feature type="compositionally biased region" description="Low complexity" evidence="1">
    <location>
        <begin position="321"/>
        <end position="332"/>
    </location>
</feature>
<feature type="compositionally biased region" description="Low complexity" evidence="1">
    <location>
        <begin position="95"/>
        <end position="111"/>
    </location>
</feature>
<evidence type="ECO:0000313" key="4">
    <source>
        <dbReference type="Proteomes" id="UP001244011"/>
    </source>
</evidence>
<dbReference type="RefSeq" id="XP_060285391.1">
    <property type="nucleotide sequence ID" value="XM_060424459.1"/>
</dbReference>
<feature type="compositionally biased region" description="Basic and acidic residues" evidence="1">
    <location>
        <begin position="293"/>
        <end position="305"/>
    </location>
</feature>
<evidence type="ECO:0000313" key="3">
    <source>
        <dbReference type="EMBL" id="KAK1769178.1"/>
    </source>
</evidence>
<feature type="region of interest" description="Disordered" evidence="1">
    <location>
        <begin position="14"/>
        <end position="383"/>
    </location>
</feature>
<dbReference type="Proteomes" id="UP001244011">
    <property type="component" value="Unassembled WGS sequence"/>
</dbReference>
<feature type="region of interest" description="Disordered" evidence="1">
    <location>
        <begin position="411"/>
        <end position="433"/>
    </location>
</feature>
<feature type="compositionally biased region" description="Polar residues" evidence="1">
    <location>
        <begin position="226"/>
        <end position="236"/>
    </location>
</feature>
<evidence type="ECO:0000256" key="1">
    <source>
        <dbReference type="SAM" id="MobiDB-lite"/>
    </source>
</evidence>
<keyword evidence="4" id="KW-1185">Reference proteome</keyword>
<organism evidence="3 4">
    <name type="scientific">Phialemonium atrogriseum</name>
    <dbReference type="NCBI Taxonomy" id="1093897"/>
    <lineage>
        <taxon>Eukaryota</taxon>
        <taxon>Fungi</taxon>
        <taxon>Dikarya</taxon>
        <taxon>Ascomycota</taxon>
        <taxon>Pezizomycotina</taxon>
        <taxon>Sordariomycetes</taxon>
        <taxon>Sordariomycetidae</taxon>
        <taxon>Cephalothecales</taxon>
        <taxon>Cephalothecaceae</taxon>
        <taxon>Phialemonium</taxon>
    </lineage>
</organism>
<evidence type="ECO:0000259" key="2">
    <source>
        <dbReference type="PROSITE" id="PS50108"/>
    </source>
</evidence>